<name>A0A8J1XFX1_OWEFU</name>
<dbReference type="PANTHER" id="PTHR24340:SF73">
    <property type="entry name" value="HOMEOBOX PROTEIN BAGPIPE-RELATED"/>
    <property type="match status" value="1"/>
</dbReference>
<keyword evidence="13" id="KW-1185">Reference proteome</keyword>
<comment type="similarity">
    <text evidence="5">Belongs to the NK-3 homeobox family.</text>
</comment>
<evidence type="ECO:0000256" key="7">
    <source>
        <dbReference type="ARBA" id="ARBA00081047"/>
    </source>
</evidence>
<feature type="DNA-binding region" description="Homeobox" evidence="8">
    <location>
        <begin position="239"/>
        <end position="298"/>
    </location>
</feature>
<proteinExistence type="inferred from homology"/>
<dbReference type="Pfam" id="PF00046">
    <property type="entry name" value="Homeodomain"/>
    <property type="match status" value="1"/>
</dbReference>
<feature type="compositionally biased region" description="Basic and acidic residues" evidence="10">
    <location>
        <begin position="138"/>
        <end position="150"/>
    </location>
</feature>
<reference evidence="12" key="1">
    <citation type="submission" date="2022-03" db="EMBL/GenBank/DDBJ databases">
        <authorList>
            <person name="Martin C."/>
        </authorList>
    </citation>
    <scope>NUCLEOTIDE SEQUENCE</scope>
</reference>
<dbReference type="OrthoDB" id="6159439at2759"/>
<evidence type="ECO:0000256" key="9">
    <source>
        <dbReference type="RuleBase" id="RU000682"/>
    </source>
</evidence>
<organism evidence="12 13">
    <name type="scientific">Owenia fusiformis</name>
    <name type="common">Polychaete worm</name>
    <dbReference type="NCBI Taxonomy" id="6347"/>
    <lineage>
        <taxon>Eukaryota</taxon>
        <taxon>Metazoa</taxon>
        <taxon>Spiralia</taxon>
        <taxon>Lophotrochozoa</taxon>
        <taxon>Annelida</taxon>
        <taxon>Polychaeta</taxon>
        <taxon>Sedentaria</taxon>
        <taxon>Canalipalpata</taxon>
        <taxon>Sabellida</taxon>
        <taxon>Oweniida</taxon>
        <taxon>Oweniidae</taxon>
        <taxon>Owenia</taxon>
    </lineage>
</organism>
<accession>A0A8J1XFX1</accession>
<feature type="region of interest" description="Disordered" evidence="10">
    <location>
        <begin position="137"/>
        <end position="244"/>
    </location>
</feature>
<dbReference type="GO" id="GO:0048731">
    <property type="term" value="P:system development"/>
    <property type="evidence" value="ECO:0007669"/>
    <property type="project" value="UniProtKB-ARBA"/>
</dbReference>
<dbReference type="SUPFAM" id="SSF46689">
    <property type="entry name" value="Homeodomain-like"/>
    <property type="match status" value="1"/>
</dbReference>
<dbReference type="GO" id="GO:0030154">
    <property type="term" value="P:cell differentiation"/>
    <property type="evidence" value="ECO:0007669"/>
    <property type="project" value="TreeGrafter"/>
</dbReference>
<evidence type="ECO:0000313" key="12">
    <source>
        <dbReference type="EMBL" id="CAH1784874.1"/>
    </source>
</evidence>
<dbReference type="PANTHER" id="PTHR24340">
    <property type="entry name" value="HOMEOBOX PROTEIN NKX"/>
    <property type="match status" value="1"/>
</dbReference>
<evidence type="ECO:0000256" key="6">
    <source>
        <dbReference type="ARBA" id="ARBA00067519"/>
    </source>
</evidence>
<keyword evidence="4 8" id="KW-0539">Nucleus</keyword>
<comment type="caution">
    <text evidence="12">The sequence shown here is derived from an EMBL/GenBank/DDBJ whole genome shotgun (WGS) entry which is preliminary data.</text>
</comment>
<evidence type="ECO:0000259" key="11">
    <source>
        <dbReference type="PROSITE" id="PS50071"/>
    </source>
</evidence>
<dbReference type="Proteomes" id="UP000749559">
    <property type="component" value="Unassembled WGS sequence"/>
</dbReference>
<dbReference type="InterPro" id="IPR050394">
    <property type="entry name" value="Homeobox_NK-like"/>
</dbReference>
<comment type="subcellular location">
    <subcellularLocation>
        <location evidence="1 8 9">Nucleus</location>
    </subcellularLocation>
</comment>
<evidence type="ECO:0000256" key="8">
    <source>
        <dbReference type="PROSITE-ProRule" id="PRU00108"/>
    </source>
</evidence>
<gene>
    <name evidence="12" type="ORF">OFUS_LOCUS11000</name>
</gene>
<dbReference type="CDD" id="cd00086">
    <property type="entry name" value="homeodomain"/>
    <property type="match status" value="1"/>
</dbReference>
<dbReference type="GO" id="GO:0000978">
    <property type="term" value="F:RNA polymerase II cis-regulatory region sequence-specific DNA binding"/>
    <property type="evidence" value="ECO:0007669"/>
    <property type="project" value="TreeGrafter"/>
</dbReference>
<evidence type="ECO:0000256" key="2">
    <source>
        <dbReference type="ARBA" id="ARBA00023125"/>
    </source>
</evidence>
<feature type="compositionally biased region" description="Basic and acidic residues" evidence="10">
    <location>
        <begin position="198"/>
        <end position="226"/>
    </location>
</feature>
<dbReference type="PROSITE" id="PS00027">
    <property type="entry name" value="HOMEOBOX_1"/>
    <property type="match status" value="1"/>
</dbReference>
<dbReference type="FunFam" id="1.10.10.60:FF:000225">
    <property type="entry name" value="NK3 homeobox 2"/>
    <property type="match status" value="1"/>
</dbReference>
<keyword evidence="3 8" id="KW-0371">Homeobox</keyword>
<dbReference type="InterPro" id="IPR020479">
    <property type="entry name" value="HD_metazoa"/>
</dbReference>
<dbReference type="PRINTS" id="PR00024">
    <property type="entry name" value="HOMEOBOX"/>
</dbReference>
<dbReference type="PROSITE" id="PS50071">
    <property type="entry name" value="HOMEOBOX_2"/>
    <property type="match status" value="1"/>
</dbReference>
<dbReference type="InterPro" id="IPR001356">
    <property type="entry name" value="HD"/>
</dbReference>
<protein>
    <recommendedName>
        <fullName evidence="6">Homeobox protein Nkx-3.2</fullName>
    </recommendedName>
    <alternativeName>
        <fullName evidence="7">Bagpipe homeobox protein homolog 1</fullName>
    </alternativeName>
</protein>
<evidence type="ECO:0000313" key="13">
    <source>
        <dbReference type="Proteomes" id="UP000749559"/>
    </source>
</evidence>
<dbReference type="GO" id="GO:0005634">
    <property type="term" value="C:nucleus"/>
    <property type="evidence" value="ECO:0007669"/>
    <property type="project" value="UniProtKB-SubCell"/>
</dbReference>
<evidence type="ECO:0000256" key="4">
    <source>
        <dbReference type="ARBA" id="ARBA00023242"/>
    </source>
</evidence>
<dbReference type="EMBL" id="CAIIXF020000005">
    <property type="protein sequence ID" value="CAH1784874.1"/>
    <property type="molecule type" value="Genomic_DNA"/>
</dbReference>
<dbReference type="GO" id="GO:0000981">
    <property type="term" value="F:DNA-binding transcription factor activity, RNA polymerase II-specific"/>
    <property type="evidence" value="ECO:0007669"/>
    <property type="project" value="InterPro"/>
</dbReference>
<evidence type="ECO:0000256" key="1">
    <source>
        <dbReference type="ARBA" id="ARBA00004123"/>
    </source>
</evidence>
<evidence type="ECO:0000256" key="5">
    <source>
        <dbReference type="ARBA" id="ARBA00061541"/>
    </source>
</evidence>
<sequence>MSGESEKNLADVETPLPRKTPFSIDYILTKTSIRPSYYGSNEGNTTTQLSLRNATSSMKAMTPSAVENSSHARMASHHLFSNVYNYPHSRLFYQQNTQNYEQNVKNEPHDLRMNVLPGYQPYAKKFQRPIDRLSFSADDNHEITTRRENNDEQSIDDYHVNNTSGSDDSKEESDVDICDTDDESSGSMSDEDETNTTTEEREGDEHQDSRENGSKKHLICAERKELSLTNSRPTNKPRKKRSRAAFSHAQVFELERRFNHQRYLSGPERADLANALKLTETQIKIWFQNRRYKTKRKQLLQEHSMPIMARKVAVKVLVKDNQRLYNPEDVIRPVLYPSIPIPSLNFYPIYPLGL</sequence>
<evidence type="ECO:0000256" key="3">
    <source>
        <dbReference type="ARBA" id="ARBA00023155"/>
    </source>
</evidence>
<feature type="domain" description="Homeobox" evidence="11">
    <location>
        <begin position="237"/>
        <end position="297"/>
    </location>
</feature>
<dbReference type="Gene3D" id="1.10.10.60">
    <property type="entry name" value="Homeodomain-like"/>
    <property type="match status" value="1"/>
</dbReference>
<keyword evidence="2 8" id="KW-0238">DNA-binding</keyword>
<feature type="compositionally biased region" description="Acidic residues" evidence="10">
    <location>
        <begin position="169"/>
        <end position="194"/>
    </location>
</feature>
<dbReference type="SMART" id="SM00389">
    <property type="entry name" value="HOX"/>
    <property type="match status" value="1"/>
</dbReference>
<evidence type="ECO:0000256" key="10">
    <source>
        <dbReference type="SAM" id="MobiDB-lite"/>
    </source>
</evidence>
<dbReference type="AlphaFoldDB" id="A0A8J1XFX1"/>
<dbReference type="InterPro" id="IPR009057">
    <property type="entry name" value="Homeodomain-like_sf"/>
</dbReference>
<dbReference type="InterPro" id="IPR017970">
    <property type="entry name" value="Homeobox_CS"/>
</dbReference>